<evidence type="ECO:0000256" key="1">
    <source>
        <dbReference type="SAM" id="SignalP"/>
    </source>
</evidence>
<dbReference type="EMBL" id="FUZT01000022">
    <property type="protein sequence ID" value="SKC90601.1"/>
    <property type="molecule type" value="Genomic_DNA"/>
</dbReference>
<dbReference type="Proteomes" id="UP000190285">
    <property type="component" value="Unassembled WGS sequence"/>
</dbReference>
<dbReference type="SUPFAM" id="SSF55383">
    <property type="entry name" value="Copper amine oxidase, domain N"/>
    <property type="match status" value="1"/>
</dbReference>
<dbReference type="InterPro" id="IPR012854">
    <property type="entry name" value="Cu_amine_oxidase-like_N"/>
</dbReference>
<dbReference type="Gene3D" id="3.30.457.10">
    <property type="entry name" value="Copper amine oxidase-like, N-terminal domain"/>
    <property type="match status" value="1"/>
</dbReference>
<dbReference type="Pfam" id="PF07833">
    <property type="entry name" value="Cu_amine_oxidN1"/>
    <property type="match status" value="1"/>
</dbReference>
<name>A0A1T5MQX0_9FIRM</name>
<dbReference type="RefSeq" id="WP_170917607.1">
    <property type="nucleotide sequence ID" value="NZ_FUZT01000022.1"/>
</dbReference>
<keyword evidence="4" id="KW-1185">Reference proteome</keyword>
<sequence length="309" mass="35148">MRKIISMVLISMLTLTVISFAEESNYKIDVDGKLIEVDENFDNTVDVEVDGVKIKFKDAKPFINKEERTVVPVRFIAEALGAEVDWNGETRTVLIDQDERHIELKIGAMEATVNSEIIKFDTKAEIYFDRTFVPLRFVSEALGAIVGWNGETRTVTIDTKTNGKEEQVESPKNVEEMIAVIEDEELKEVVKTIPNIQIGKDNNVILYDEENLFEWNTIDIDIDGATANDPTTLITVYPTVYDDYSILKEMLKVYYPTQYETVYEYVSGVIEQEEYTKGKAEEFVYDNRSFACAKGEMAISIYIGGKANE</sequence>
<keyword evidence="1" id="KW-0732">Signal</keyword>
<feature type="chain" id="PRO_5012549820" evidence="1">
    <location>
        <begin position="22"/>
        <end position="309"/>
    </location>
</feature>
<dbReference type="STRING" id="36842.SAMN02194393_05194"/>
<accession>A0A1T5MQX0</accession>
<reference evidence="3 4" key="1">
    <citation type="submission" date="2017-02" db="EMBL/GenBank/DDBJ databases">
        <authorList>
            <person name="Peterson S.W."/>
        </authorList>
    </citation>
    <scope>NUCLEOTIDE SEQUENCE [LARGE SCALE GENOMIC DNA]</scope>
    <source>
        <strain evidence="3 4">M1</strain>
    </source>
</reference>
<dbReference type="AlphaFoldDB" id="A0A1T5MQX0"/>
<feature type="signal peptide" evidence="1">
    <location>
        <begin position="1"/>
        <end position="21"/>
    </location>
</feature>
<evidence type="ECO:0000313" key="4">
    <source>
        <dbReference type="Proteomes" id="UP000190285"/>
    </source>
</evidence>
<protein>
    <submittedName>
        <fullName evidence="3">Copper amine oxidase N-terminal domain-containing protein</fullName>
    </submittedName>
</protein>
<dbReference type="InterPro" id="IPR036582">
    <property type="entry name" value="Mao_N_sf"/>
</dbReference>
<evidence type="ECO:0000259" key="2">
    <source>
        <dbReference type="Pfam" id="PF07833"/>
    </source>
</evidence>
<gene>
    <name evidence="3" type="ORF">SAMN02194393_05194</name>
</gene>
<organism evidence="3 4">
    <name type="scientific">Maledivibacter halophilus</name>
    <dbReference type="NCBI Taxonomy" id="36842"/>
    <lineage>
        <taxon>Bacteria</taxon>
        <taxon>Bacillati</taxon>
        <taxon>Bacillota</taxon>
        <taxon>Clostridia</taxon>
        <taxon>Peptostreptococcales</taxon>
        <taxon>Caminicellaceae</taxon>
        <taxon>Maledivibacter</taxon>
    </lineage>
</organism>
<evidence type="ECO:0000313" key="3">
    <source>
        <dbReference type="EMBL" id="SKC90601.1"/>
    </source>
</evidence>
<proteinExistence type="predicted"/>
<feature type="domain" description="Copper amine oxidase-like N-terminal" evidence="2">
    <location>
        <begin position="49"/>
        <end position="157"/>
    </location>
</feature>